<protein>
    <submittedName>
        <fullName evidence="2">Uncharacterized protein</fullName>
    </submittedName>
</protein>
<reference evidence="2 3" key="1">
    <citation type="journal article" date="2020" name="Mol. Biol. Evol.">
        <title>Distinct Expression and Methylation Patterns for Genes with Different Fates following a Single Whole-Genome Duplication in Flowering Plants.</title>
        <authorList>
            <person name="Shi T."/>
            <person name="Rahmani R.S."/>
            <person name="Gugger P.F."/>
            <person name="Wang M."/>
            <person name="Li H."/>
            <person name="Zhang Y."/>
            <person name="Li Z."/>
            <person name="Wang Q."/>
            <person name="Van de Peer Y."/>
            <person name="Marchal K."/>
            <person name="Chen J."/>
        </authorList>
    </citation>
    <scope>NUCLEOTIDE SEQUENCE [LARGE SCALE GENOMIC DNA]</scope>
    <source>
        <tissue evidence="2">Leaf</tissue>
    </source>
</reference>
<comment type="caution">
    <text evidence="2">The sequence shown here is derived from an EMBL/GenBank/DDBJ whole genome shotgun (WGS) entry which is preliminary data.</text>
</comment>
<evidence type="ECO:0000313" key="2">
    <source>
        <dbReference type="EMBL" id="DAD29829.1"/>
    </source>
</evidence>
<gene>
    <name evidence="2" type="ORF">HUJ06_031297</name>
</gene>
<name>A0A822YF08_NELNU</name>
<accession>A0A822YF08</accession>
<dbReference type="Proteomes" id="UP000607653">
    <property type="component" value="Unassembled WGS sequence"/>
</dbReference>
<organism evidence="2 3">
    <name type="scientific">Nelumbo nucifera</name>
    <name type="common">Sacred lotus</name>
    <dbReference type="NCBI Taxonomy" id="4432"/>
    <lineage>
        <taxon>Eukaryota</taxon>
        <taxon>Viridiplantae</taxon>
        <taxon>Streptophyta</taxon>
        <taxon>Embryophyta</taxon>
        <taxon>Tracheophyta</taxon>
        <taxon>Spermatophyta</taxon>
        <taxon>Magnoliopsida</taxon>
        <taxon>Proteales</taxon>
        <taxon>Nelumbonaceae</taxon>
        <taxon>Nelumbo</taxon>
    </lineage>
</organism>
<evidence type="ECO:0000256" key="1">
    <source>
        <dbReference type="SAM" id="MobiDB-lite"/>
    </source>
</evidence>
<keyword evidence="3" id="KW-1185">Reference proteome</keyword>
<dbReference type="EMBL" id="DUZY01000002">
    <property type="protein sequence ID" value="DAD29829.1"/>
    <property type="molecule type" value="Genomic_DNA"/>
</dbReference>
<feature type="region of interest" description="Disordered" evidence="1">
    <location>
        <begin position="1"/>
        <end position="31"/>
    </location>
</feature>
<proteinExistence type="predicted"/>
<dbReference type="AlphaFoldDB" id="A0A822YF08"/>
<sequence>MKAKHMKASNDKNDVLPVNPAPPPKDCHPMTESSVLEKKHFIKGITHCLFQPSGVLGGID</sequence>
<evidence type="ECO:0000313" key="3">
    <source>
        <dbReference type="Proteomes" id="UP000607653"/>
    </source>
</evidence>